<dbReference type="SUPFAM" id="SSF55729">
    <property type="entry name" value="Acyl-CoA N-acyltransferases (Nat)"/>
    <property type="match status" value="1"/>
</dbReference>
<organism evidence="2 3">
    <name type="scientific">Nonomuraea soli</name>
    <dbReference type="NCBI Taxonomy" id="1032476"/>
    <lineage>
        <taxon>Bacteria</taxon>
        <taxon>Bacillati</taxon>
        <taxon>Actinomycetota</taxon>
        <taxon>Actinomycetes</taxon>
        <taxon>Streptosporangiales</taxon>
        <taxon>Streptosporangiaceae</taxon>
        <taxon>Nonomuraea</taxon>
    </lineage>
</organism>
<evidence type="ECO:0000313" key="2">
    <source>
        <dbReference type="EMBL" id="MBA2893820.1"/>
    </source>
</evidence>
<name>A0A7W0CMF8_9ACTN</name>
<dbReference type="InterPro" id="IPR000182">
    <property type="entry name" value="GNAT_dom"/>
</dbReference>
<keyword evidence="2" id="KW-0808">Transferase</keyword>
<dbReference type="Proteomes" id="UP000530928">
    <property type="component" value="Unassembled WGS sequence"/>
</dbReference>
<dbReference type="InterPro" id="IPR016181">
    <property type="entry name" value="Acyl_CoA_acyltransferase"/>
</dbReference>
<dbReference type="EMBL" id="JACDUR010000005">
    <property type="protein sequence ID" value="MBA2893820.1"/>
    <property type="molecule type" value="Genomic_DNA"/>
</dbReference>
<feature type="domain" description="N-acetyltransferase" evidence="1">
    <location>
        <begin position="17"/>
        <end position="150"/>
    </location>
</feature>
<sequence>MTLALPTPAVLTDAVVRLEPLTPAHVADLFFASGKDDELWQWMPAATPRTEDDMARIVRSLVDNPARVPYAVIHEGRAIGSTSFCDVPGFDLSVEIGWTWYGRAYWRTAVNTSCKVLLIDHVFGGHEHNRVLLKTDDRNTRSQRAIARIGGVHEATLRRHRPRPDGTWRDTVCFGILREEWPAHRARLTGR</sequence>
<dbReference type="PANTHER" id="PTHR43610:SF1">
    <property type="entry name" value="N-ACETYLTRANSFERASE DOMAIN-CONTAINING PROTEIN"/>
    <property type="match status" value="1"/>
</dbReference>
<comment type="caution">
    <text evidence="2">The sequence shown here is derived from an EMBL/GenBank/DDBJ whole genome shotgun (WGS) entry which is preliminary data.</text>
</comment>
<dbReference type="Pfam" id="PF13302">
    <property type="entry name" value="Acetyltransf_3"/>
    <property type="match status" value="1"/>
</dbReference>
<keyword evidence="3" id="KW-1185">Reference proteome</keyword>
<reference evidence="2 3" key="1">
    <citation type="submission" date="2020-07" db="EMBL/GenBank/DDBJ databases">
        <title>Genomic Encyclopedia of Type Strains, Phase IV (KMG-IV): sequencing the most valuable type-strain genomes for metagenomic binning, comparative biology and taxonomic classification.</title>
        <authorList>
            <person name="Goeker M."/>
        </authorList>
    </citation>
    <scope>NUCLEOTIDE SEQUENCE [LARGE SCALE GENOMIC DNA]</scope>
    <source>
        <strain evidence="2 3">DSM 45533</strain>
    </source>
</reference>
<dbReference type="PANTHER" id="PTHR43610">
    <property type="entry name" value="BLL6696 PROTEIN"/>
    <property type="match status" value="1"/>
</dbReference>
<protein>
    <submittedName>
        <fullName evidence="2">RimJ/RimL family protein N-acetyltransferase</fullName>
    </submittedName>
</protein>
<dbReference type="GO" id="GO:0016747">
    <property type="term" value="F:acyltransferase activity, transferring groups other than amino-acyl groups"/>
    <property type="evidence" value="ECO:0007669"/>
    <property type="project" value="InterPro"/>
</dbReference>
<evidence type="ECO:0000259" key="1">
    <source>
        <dbReference type="Pfam" id="PF13302"/>
    </source>
</evidence>
<gene>
    <name evidence="2" type="ORF">HNR30_005181</name>
</gene>
<dbReference type="AlphaFoldDB" id="A0A7W0CMF8"/>
<dbReference type="Gene3D" id="3.40.630.30">
    <property type="match status" value="1"/>
</dbReference>
<proteinExistence type="predicted"/>
<evidence type="ECO:0000313" key="3">
    <source>
        <dbReference type="Proteomes" id="UP000530928"/>
    </source>
</evidence>
<dbReference type="RefSeq" id="WP_181612583.1">
    <property type="nucleotide sequence ID" value="NZ_BAABAM010000005.1"/>
</dbReference>
<accession>A0A7W0CMF8</accession>